<dbReference type="HOGENOM" id="CLU_1126673_0_0_1"/>
<dbReference type="PANTHER" id="PTHR22906">
    <property type="entry name" value="PROPERDIN"/>
    <property type="match status" value="1"/>
</dbReference>
<dbReference type="Proteomes" id="UP000008144">
    <property type="component" value="Unassembled WGS sequence"/>
</dbReference>
<keyword evidence="4" id="KW-0677">Repeat</keyword>
<evidence type="ECO:0000256" key="4">
    <source>
        <dbReference type="ARBA" id="ARBA00022737"/>
    </source>
</evidence>
<dbReference type="PANTHER" id="PTHR22906:SF43">
    <property type="entry name" value="PROPERDIN"/>
    <property type="match status" value="1"/>
</dbReference>
<accession>F6PRB0</accession>
<dbReference type="AlphaFoldDB" id="F6PRB0"/>
<evidence type="ECO:0000256" key="3">
    <source>
        <dbReference type="ARBA" id="ARBA00022729"/>
    </source>
</evidence>
<protein>
    <submittedName>
        <fullName evidence="7">Coadhesin-like</fullName>
    </submittedName>
</protein>
<reference evidence="7" key="2">
    <citation type="submission" date="2025-08" db="UniProtKB">
        <authorList>
            <consortium name="Ensembl"/>
        </authorList>
    </citation>
    <scope>IDENTIFICATION</scope>
</reference>
<dbReference type="SUPFAM" id="SSF82895">
    <property type="entry name" value="TSP-1 type 1 repeat"/>
    <property type="match status" value="3"/>
</dbReference>
<dbReference type="OMA" id="RTRCSTH"/>
<dbReference type="Pfam" id="PF00090">
    <property type="entry name" value="TSP_1"/>
    <property type="match status" value="3"/>
</dbReference>
<comment type="subcellular location">
    <subcellularLocation>
        <location evidence="1">Secreted</location>
    </subcellularLocation>
</comment>
<keyword evidence="8" id="KW-1185">Reference proteome</keyword>
<keyword evidence="2" id="KW-0964">Secreted</keyword>
<name>F6PRB0_CIOIN</name>
<dbReference type="PRINTS" id="PR01705">
    <property type="entry name" value="TSP1REPEAT"/>
</dbReference>
<dbReference type="SMART" id="SM00209">
    <property type="entry name" value="TSP1"/>
    <property type="match status" value="3"/>
</dbReference>
<sequence length="247" mass="27689">MRLSLIISVVFLFVANYWLLLADGQACFFVFSRRNIYDPMNGNCRYTMGGLRRERGVFIKSFHSCCRRKSASAWGFPYHCTSCRKIRGTWAPWSHWSRCSQTCGIGSQNRRTRCSTHVCAGGRRRTRFETRRCLWQPCCPVDGQWGPWSASSGCSTTCGMGIEFRSRVCSSPAPSCGGQQCIGPRKQFKDCSVGECAQWGAWASQGTCTATCGNGKLWRIRHCVLNSGGTCEGQSQDYIPCNERPCE</sequence>
<evidence type="ECO:0000256" key="1">
    <source>
        <dbReference type="ARBA" id="ARBA00004613"/>
    </source>
</evidence>
<keyword evidence="3 6" id="KW-0732">Signal</keyword>
<dbReference type="GeneTree" id="ENSGT01140000283771"/>
<dbReference type="InParanoid" id="F6PRB0"/>
<dbReference type="InterPro" id="IPR000884">
    <property type="entry name" value="TSP1_rpt"/>
</dbReference>
<reference evidence="7" key="3">
    <citation type="submission" date="2025-09" db="UniProtKB">
        <authorList>
            <consortium name="Ensembl"/>
        </authorList>
    </citation>
    <scope>IDENTIFICATION</scope>
</reference>
<keyword evidence="5" id="KW-1015">Disulfide bond</keyword>
<evidence type="ECO:0000256" key="6">
    <source>
        <dbReference type="SAM" id="SignalP"/>
    </source>
</evidence>
<dbReference type="Ensembl" id="ENSCINT00000025310.2">
    <property type="protein sequence ID" value="ENSCINP00000025064.2"/>
    <property type="gene ID" value="ENSCING00000001922.3"/>
</dbReference>
<evidence type="ECO:0000256" key="2">
    <source>
        <dbReference type="ARBA" id="ARBA00022525"/>
    </source>
</evidence>
<feature type="signal peptide" evidence="6">
    <location>
        <begin position="1"/>
        <end position="24"/>
    </location>
</feature>
<evidence type="ECO:0000313" key="7">
    <source>
        <dbReference type="Ensembl" id="ENSCINP00000025064.2"/>
    </source>
</evidence>
<dbReference type="InterPro" id="IPR036383">
    <property type="entry name" value="TSP1_rpt_sf"/>
</dbReference>
<evidence type="ECO:0000313" key="8">
    <source>
        <dbReference type="Proteomes" id="UP000008144"/>
    </source>
</evidence>
<dbReference type="Gene3D" id="2.20.100.10">
    <property type="entry name" value="Thrombospondin type-1 (TSP1) repeat"/>
    <property type="match status" value="3"/>
</dbReference>
<proteinExistence type="predicted"/>
<dbReference type="FunFam" id="2.20.100.10:FF:000001">
    <property type="entry name" value="semaphorin-5A isoform X1"/>
    <property type="match status" value="1"/>
</dbReference>
<organism evidence="7 8">
    <name type="scientific">Ciona intestinalis</name>
    <name type="common">Transparent sea squirt</name>
    <name type="synonym">Ascidia intestinalis</name>
    <dbReference type="NCBI Taxonomy" id="7719"/>
    <lineage>
        <taxon>Eukaryota</taxon>
        <taxon>Metazoa</taxon>
        <taxon>Chordata</taxon>
        <taxon>Tunicata</taxon>
        <taxon>Ascidiacea</taxon>
        <taxon>Phlebobranchia</taxon>
        <taxon>Cionidae</taxon>
        <taxon>Ciona</taxon>
    </lineage>
</organism>
<dbReference type="InterPro" id="IPR052065">
    <property type="entry name" value="Compl_asym_regulator"/>
</dbReference>
<dbReference type="PROSITE" id="PS50092">
    <property type="entry name" value="TSP1"/>
    <property type="match status" value="3"/>
</dbReference>
<gene>
    <name evidence="7" type="primary">LOC101242568</name>
</gene>
<feature type="chain" id="PRO_5003339213" evidence="6">
    <location>
        <begin position="25"/>
        <end position="247"/>
    </location>
</feature>
<reference evidence="8" key="1">
    <citation type="journal article" date="2002" name="Science">
        <title>The draft genome of Ciona intestinalis: insights into chordate and vertebrate origins.</title>
        <authorList>
            <person name="Dehal P."/>
            <person name="Satou Y."/>
            <person name="Campbell R.K."/>
            <person name="Chapman J."/>
            <person name="Degnan B."/>
            <person name="De Tomaso A."/>
            <person name="Davidson B."/>
            <person name="Di Gregorio A."/>
            <person name="Gelpke M."/>
            <person name="Goodstein D.M."/>
            <person name="Harafuji N."/>
            <person name="Hastings K.E."/>
            <person name="Ho I."/>
            <person name="Hotta K."/>
            <person name="Huang W."/>
            <person name="Kawashima T."/>
            <person name="Lemaire P."/>
            <person name="Martinez D."/>
            <person name="Meinertzhagen I.A."/>
            <person name="Necula S."/>
            <person name="Nonaka M."/>
            <person name="Putnam N."/>
            <person name="Rash S."/>
            <person name="Saiga H."/>
            <person name="Satake M."/>
            <person name="Terry A."/>
            <person name="Yamada L."/>
            <person name="Wang H.G."/>
            <person name="Awazu S."/>
            <person name="Azumi K."/>
            <person name="Boore J."/>
            <person name="Branno M."/>
            <person name="Chin-Bow S."/>
            <person name="DeSantis R."/>
            <person name="Doyle S."/>
            <person name="Francino P."/>
            <person name="Keys D.N."/>
            <person name="Haga S."/>
            <person name="Hayashi H."/>
            <person name="Hino K."/>
            <person name="Imai K.S."/>
            <person name="Inaba K."/>
            <person name="Kano S."/>
            <person name="Kobayashi K."/>
            <person name="Kobayashi M."/>
            <person name="Lee B.I."/>
            <person name="Makabe K.W."/>
            <person name="Manohar C."/>
            <person name="Matassi G."/>
            <person name="Medina M."/>
            <person name="Mochizuki Y."/>
            <person name="Mount S."/>
            <person name="Morishita T."/>
            <person name="Miura S."/>
            <person name="Nakayama A."/>
            <person name="Nishizaka S."/>
            <person name="Nomoto H."/>
            <person name="Ohta F."/>
            <person name="Oishi K."/>
            <person name="Rigoutsos I."/>
            <person name="Sano M."/>
            <person name="Sasaki A."/>
            <person name="Sasakura Y."/>
            <person name="Shoguchi E."/>
            <person name="Shin-i T."/>
            <person name="Spagnuolo A."/>
            <person name="Stainier D."/>
            <person name="Suzuki M.M."/>
            <person name="Tassy O."/>
            <person name="Takatori N."/>
            <person name="Tokuoka M."/>
            <person name="Yagi K."/>
            <person name="Yoshizaki F."/>
            <person name="Wada S."/>
            <person name="Zhang C."/>
            <person name="Hyatt P.D."/>
            <person name="Larimer F."/>
            <person name="Detter C."/>
            <person name="Doggett N."/>
            <person name="Glavina T."/>
            <person name="Hawkins T."/>
            <person name="Richardson P."/>
            <person name="Lucas S."/>
            <person name="Kohara Y."/>
            <person name="Levine M."/>
            <person name="Satoh N."/>
            <person name="Rokhsar D.S."/>
        </authorList>
    </citation>
    <scope>NUCLEOTIDE SEQUENCE [LARGE SCALE GENOMIC DNA]</scope>
</reference>
<evidence type="ECO:0000256" key="5">
    <source>
        <dbReference type="ARBA" id="ARBA00023157"/>
    </source>
</evidence>
<dbReference type="STRING" id="7719.ENSCINP00000025064"/>